<evidence type="ECO:0000256" key="2">
    <source>
        <dbReference type="ARBA" id="ARBA00021099"/>
    </source>
</evidence>
<comment type="similarity">
    <text evidence="1">Belongs to the ATG10 family.</text>
</comment>
<dbReference type="Proteomes" id="UP000217199">
    <property type="component" value="Unassembled WGS sequence"/>
</dbReference>
<protein>
    <recommendedName>
        <fullName evidence="2">Ubiquitin-like-conjugating enzyme ATG10</fullName>
    </recommendedName>
    <alternativeName>
        <fullName evidence="7">Autophagy-related protein 10</fullName>
    </alternativeName>
</protein>
<keyword evidence="3" id="KW-0808">Transferase</keyword>
<dbReference type="GO" id="GO:0061651">
    <property type="term" value="F:Atg12 conjugating enzyme activity"/>
    <property type="evidence" value="ECO:0007669"/>
    <property type="project" value="TreeGrafter"/>
</dbReference>
<accession>A0A286UNL8</accession>
<evidence type="ECO:0000256" key="6">
    <source>
        <dbReference type="ARBA" id="ARBA00023006"/>
    </source>
</evidence>
<dbReference type="GO" id="GO:0005829">
    <property type="term" value="C:cytosol"/>
    <property type="evidence" value="ECO:0007669"/>
    <property type="project" value="TreeGrafter"/>
</dbReference>
<dbReference type="EMBL" id="NBII01000003">
    <property type="protein sequence ID" value="PAV21065.1"/>
    <property type="molecule type" value="Genomic_DNA"/>
</dbReference>
<reference evidence="8 9" key="1">
    <citation type="journal article" date="2017" name="Mol. Ecol.">
        <title>Comparative and population genomic landscape of Phellinus noxius: A hypervariable fungus causing root rot in trees.</title>
        <authorList>
            <person name="Chung C.L."/>
            <person name="Lee T.J."/>
            <person name="Akiba M."/>
            <person name="Lee H.H."/>
            <person name="Kuo T.H."/>
            <person name="Liu D."/>
            <person name="Ke H.M."/>
            <person name="Yokoi T."/>
            <person name="Roa M.B."/>
            <person name="Lu M.J."/>
            <person name="Chang Y.Y."/>
            <person name="Ann P.J."/>
            <person name="Tsai J.N."/>
            <person name="Chen C.Y."/>
            <person name="Tzean S.S."/>
            <person name="Ota Y."/>
            <person name="Hattori T."/>
            <person name="Sahashi N."/>
            <person name="Liou R.F."/>
            <person name="Kikuchi T."/>
            <person name="Tsai I.J."/>
        </authorList>
    </citation>
    <scope>NUCLEOTIDE SEQUENCE [LARGE SCALE GENOMIC DNA]</scope>
    <source>
        <strain evidence="8 9">FFPRI411160</strain>
    </source>
</reference>
<keyword evidence="6" id="KW-0072">Autophagy</keyword>
<dbReference type="InParanoid" id="A0A286UNL8"/>
<evidence type="ECO:0000256" key="5">
    <source>
        <dbReference type="ARBA" id="ARBA00022927"/>
    </source>
</evidence>
<dbReference type="PANTHER" id="PTHR14957:SF1">
    <property type="entry name" value="UBIQUITIN-LIKE-CONJUGATING ENZYME ATG10"/>
    <property type="match status" value="1"/>
</dbReference>
<sequence length="208" mass="23455">MLTRNSFDEACKDFISKFSCSDDRSLIDWVWNEHPTLPRFGFLSRKRLIQAESHESHCIRADGGGEVVVEEEDDALATTQNQNSLIDVRQYIVYSATFQVPTFYFTMHTTSGSPLPLGDILSSPLLRASALPETERTTFSLQQRGQLFPLLSQGEHPTLGTPCWFFHPCETPTALAELKEAGEQDDSFPGRTIMLWLLLLGNVVDLRM</sequence>
<dbReference type="AlphaFoldDB" id="A0A286UNL8"/>
<dbReference type="GO" id="GO:0032446">
    <property type="term" value="P:protein modification by small protein conjugation"/>
    <property type="evidence" value="ECO:0007669"/>
    <property type="project" value="TreeGrafter"/>
</dbReference>
<name>A0A286UNL8_9AGAM</name>
<dbReference type="OrthoDB" id="4089664at2759"/>
<evidence type="ECO:0000313" key="9">
    <source>
        <dbReference type="Proteomes" id="UP000217199"/>
    </source>
</evidence>
<dbReference type="PANTHER" id="PTHR14957">
    <property type="entry name" value="UBIQUITIN-LIKE-CONJUGATING ENZYME ATG10"/>
    <property type="match status" value="1"/>
</dbReference>
<evidence type="ECO:0000256" key="4">
    <source>
        <dbReference type="ARBA" id="ARBA00022786"/>
    </source>
</evidence>
<comment type="caution">
    <text evidence="8">The sequence shown here is derived from an EMBL/GenBank/DDBJ whole genome shotgun (WGS) entry which is preliminary data.</text>
</comment>
<dbReference type="GO" id="GO:0000422">
    <property type="term" value="P:autophagy of mitochondrion"/>
    <property type="evidence" value="ECO:0007669"/>
    <property type="project" value="TreeGrafter"/>
</dbReference>
<dbReference type="Gene3D" id="3.30.1460.50">
    <property type="match status" value="1"/>
</dbReference>
<evidence type="ECO:0000256" key="1">
    <source>
        <dbReference type="ARBA" id="ARBA00005696"/>
    </source>
</evidence>
<evidence type="ECO:0000256" key="7">
    <source>
        <dbReference type="ARBA" id="ARBA00029833"/>
    </source>
</evidence>
<dbReference type="GO" id="GO:0015031">
    <property type="term" value="P:protein transport"/>
    <property type="evidence" value="ECO:0007669"/>
    <property type="project" value="UniProtKB-KW"/>
</dbReference>
<evidence type="ECO:0000313" key="8">
    <source>
        <dbReference type="EMBL" id="PAV21065.1"/>
    </source>
</evidence>
<gene>
    <name evidence="8" type="ORF">PNOK_0369200</name>
</gene>
<keyword evidence="5" id="KW-0653">Protein transport</keyword>
<proteinExistence type="inferred from homology"/>
<keyword evidence="9" id="KW-1185">Reference proteome</keyword>
<dbReference type="GO" id="GO:0000045">
    <property type="term" value="P:autophagosome assembly"/>
    <property type="evidence" value="ECO:0007669"/>
    <property type="project" value="TreeGrafter"/>
</dbReference>
<dbReference type="STRING" id="2282107.A0A286UNL8"/>
<evidence type="ECO:0000256" key="3">
    <source>
        <dbReference type="ARBA" id="ARBA00022679"/>
    </source>
</evidence>
<keyword evidence="5" id="KW-0813">Transport</keyword>
<organism evidence="8 9">
    <name type="scientific">Pyrrhoderma noxium</name>
    <dbReference type="NCBI Taxonomy" id="2282107"/>
    <lineage>
        <taxon>Eukaryota</taxon>
        <taxon>Fungi</taxon>
        <taxon>Dikarya</taxon>
        <taxon>Basidiomycota</taxon>
        <taxon>Agaricomycotina</taxon>
        <taxon>Agaricomycetes</taxon>
        <taxon>Hymenochaetales</taxon>
        <taxon>Hymenochaetaceae</taxon>
        <taxon>Pyrrhoderma</taxon>
    </lineage>
</organism>
<dbReference type="InterPro" id="IPR007135">
    <property type="entry name" value="Atg3/Atg10"/>
</dbReference>
<keyword evidence="4" id="KW-0833">Ubl conjugation pathway</keyword>
<dbReference type="Pfam" id="PF03987">
    <property type="entry name" value="Autophagy_act_C"/>
    <property type="match status" value="1"/>
</dbReference>